<gene>
    <name evidence="1" type="ORF">EVAR_97438_1</name>
</gene>
<name>A0A4C1X126_EUMVA</name>
<dbReference type="EMBL" id="BGZK01000683">
    <property type="protein sequence ID" value="GBP56017.1"/>
    <property type="molecule type" value="Genomic_DNA"/>
</dbReference>
<reference evidence="1 2" key="1">
    <citation type="journal article" date="2019" name="Commun. Biol.">
        <title>The bagworm genome reveals a unique fibroin gene that provides high tensile strength.</title>
        <authorList>
            <person name="Kono N."/>
            <person name="Nakamura H."/>
            <person name="Ohtoshi R."/>
            <person name="Tomita M."/>
            <person name="Numata K."/>
            <person name="Arakawa K."/>
        </authorList>
    </citation>
    <scope>NUCLEOTIDE SEQUENCE [LARGE SCALE GENOMIC DNA]</scope>
</reference>
<dbReference type="AlphaFoldDB" id="A0A4C1X126"/>
<dbReference type="Proteomes" id="UP000299102">
    <property type="component" value="Unassembled WGS sequence"/>
</dbReference>
<organism evidence="1 2">
    <name type="scientific">Eumeta variegata</name>
    <name type="common">Bagworm moth</name>
    <name type="synonym">Eumeta japonica</name>
    <dbReference type="NCBI Taxonomy" id="151549"/>
    <lineage>
        <taxon>Eukaryota</taxon>
        <taxon>Metazoa</taxon>
        <taxon>Ecdysozoa</taxon>
        <taxon>Arthropoda</taxon>
        <taxon>Hexapoda</taxon>
        <taxon>Insecta</taxon>
        <taxon>Pterygota</taxon>
        <taxon>Neoptera</taxon>
        <taxon>Endopterygota</taxon>
        <taxon>Lepidoptera</taxon>
        <taxon>Glossata</taxon>
        <taxon>Ditrysia</taxon>
        <taxon>Tineoidea</taxon>
        <taxon>Psychidae</taxon>
        <taxon>Oiketicinae</taxon>
        <taxon>Eumeta</taxon>
    </lineage>
</organism>
<sequence>MSTLEVFQRTIDWRRSRHAISRQERQRARRATPSSRGFISAPASGGILMTHREPSAHRPALTAASFAKTVVSLKVDMIGRPRWAGPGWQTPPRLYDQYDTVIFYDSVILSIQRPRKSEVSQSREIGTPQYQLLPYDCIIRLAPRSVDDPVPNIRSVRLVDFTTKCRMFMAYTNDSYETQNFSRCCPHVAYTTGSALKNDGTLFLPLNSAIVPLAGNTIIANLNGRRSTNSRFMRYFLRRIVKLSGDLPSAVFPISYDEKRAYTFLNGRLTNKLPWFCECQWTAVIACALIARLNVQGYCQTLEINHGQKASQDNSNKLEQG</sequence>
<evidence type="ECO:0000313" key="1">
    <source>
        <dbReference type="EMBL" id="GBP56017.1"/>
    </source>
</evidence>
<protein>
    <submittedName>
        <fullName evidence="1">Uncharacterized protein</fullName>
    </submittedName>
</protein>
<proteinExistence type="predicted"/>
<evidence type="ECO:0000313" key="2">
    <source>
        <dbReference type="Proteomes" id="UP000299102"/>
    </source>
</evidence>
<accession>A0A4C1X126</accession>
<comment type="caution">
    <text evidence="1">The sequence shown here is derived from an EMBL/GenBank/DDBJ whole genome shotgun (WGS) entry which is preliminary data.</text>
</comment>
<keyword evidence="2" id="KW-1185">Reference proteome</keyword>